<gene>
    <name evidence="1" type="ORF">QQF64_026776</name>
</gene>
<proteinExistence type="predicted"/>
<organism evidence="1 2">
    <name type="scientific">Cirrhinus molitorella</name>
    <name type="common">mud carp</name>
    <dbReference type="NCBI Taxonomy" id="172907"/>
    <lineage>
        <taxon>Eukaryota</taxon>
        <taxon>Metazoa</taxon>
        <taxon>Chordata</taxon>
        <taxon>Craniata</taxon>
        <taxon>Vertebrata</taxon>
        <taxon>Euteleostomi</taxon>
        <taxon>Actinopterygii</taxon>
        <taxon>Neopterygii</taxon>
        <taxon>Teleostei</taxon>
        <taxon>Ostariophysi</taxon>
        <taxon>Cypriniformes</taxon>
        <taxon>Cyprinidae</taxon>
        <taxon>Labeoninae</taxon>
        <taxon>Labeonini</taxon>
        <taxon>Cirrhinus</taxon>
    </lineage>
</organism>
<evidence type="ECO:0000313" key="2">
    <source>
        <dbReference type="Proteomes" id="UP001558613"/>
    </source>
</evidence>
<protein>
    <recommendedName>
        <fullName evidence="3">Transmembrane protein</fullName>
    </recommendedName>
</protein>
<name>A0ABR3NAK3_9TELE</name>
<dbReference type="EMBL" id="JAYMGO010000005">
    <property type="protein sequence ID" value="KAL1273962.1"/>
    <property type="molecule type" value="Genomic_DNA"/>
</dbReference>
<evidence type="ECO:0000313" key="1">
    <source>
        <dbReference type="EMBL" id="KAL1273962.1"/>
    </source>
</evidence>
<comment type="caution">
    <text evidence="1">The sequence shown here is derived from an EMBL/GenBank/DDBJ whole genome shotgun (WGS) entry which is preliminary data.</text>
</comment>
<sequence>MRATFFLCLSPSCLLPTKSLTCLVISRAPSILLHFFICPLSSFPLSFFSHASAPIRPRLHLRLTPLLPCMVYRFSFIPRSSVPPLLFICLLSAASLLSLSLCLTASCFPAALPYLRAPLLNAECSFQAQRSLKGHGQRLDSGK</sequence>
<reference evidence="1 2" key="1">
    <citation type="submission" date="2023-09" db="EMBL/GenBank/DDBJ databases">
        <authorList>
            <person name="Wang M."/>
        </authorList>
    </citation>
    <scope>NUCLEOTIDE SEQUENCE [LARGE SCALE GENOMIC DNA]</scope>
    <source>
        <strain evidence="1">GT-2023</strain>
        <tissue evidence="1">Liver</tissue>
    </source>
</reference>
<evidence type="ECO:0008006" key="3">
    <source>
        <dbReference type="Google" id="ProtNLM"/>
    </source>
</evidence>
<keyword evidence="2" id="KW-1185">Reference proteome</keyword>
<dbReference type="Proteomes" id="UP001558613">
    <property type="component" value="Unassembled WGS sequence"/>
</dbReference>
<accession>A0ABR3NAK3</accession>